<protein>
    <submittedName>
        <fullName evidence="7">LysR family transcriptional regulator</fullName>
    </submittedName>
</protein>
<comment type="similarity">
    <text evidence="2">Belongs to the LysR transcriptional regulatory family.</text>
</comment>
<dbReference type="SUPFAM" id="SSF46785">
    <property type="entry name" value="Winged helix' DNA-binding domain"/>
    <property type="match status" value="1"/>
</dbReference>
<feature type="domain" description="HTH lysR-type" evidence="6">
    <location>
        <begin position="3"/>
        <end position="60"/>
    </location>
</feature>
<dbReference type="EMBL" id="LSEF01000090">
    <property type="protein sequence ID" value="OAF11375.1"/>
    <property type="molecule type" value="Genomic_DNA"/>
</dbReference>
<dbReference type="InterPro" id="IPR036388">
    <property type="entry name" value="WH-like_DNA-bd_sf"/>
</dbReference>
<organism evidence="7 8">
    <name type="scientific">Bradyrhizobium neotropicale</name>
    <dbReference type="NCBI Taxonomy" id="1497615"/>
    <lineage>
        <taxon>Bacteria</taxon>
        <taxon>Pseudomonadati</taxon>
        <taxon>Pseudomonadota</taxon>
        <taxon>Alphaproteobacteria</taxon>
        <taxon>Hyphomicrobiales</taxon>
        <taxon>Nitrobacteraceae</taxon>
        <taxon>Bradyrhizobium</taxon>
    </lineage>
</organism>
<dbReference type="GO" id="GO:0003700">
    <property type="term" value="F:DNA-binding transcription factor activity"/>
    <property type="evidence" value="ECO:0007669"/>
    <property type="project" value="InterPro"/>
</dbReference>
<dbReference type="PANTHER" id="PTHR30579">
    <property type="entry name" value="TRANSCRIPTIONAL REGULATOR"/>
    <property type="match status" value="1"/>
</dbReference>
<dbReference type="InterPro" id="IPR005119">
    <property type="entry name" value="LysR_subst-bd"/>
</dbReference>
<accession>A0A176YUL7</accession>
<dbReference type="PANTHER" id="PTHR30579:SF7">
    <property type="entry name" value="HTH-TYPE TRANSCRIPTIONAL REGULATOR LRHA-RELATED"/>
    <property type="match status" value="1"/>
</dbReference>
<proteinExistence type="inferred from homology"/>
<keyword evidence="4" id="KW-0238">DNA-binding</keyword>
<dbReference type="Pfam" id="PF00126">
    <property type="entry name" value="HTH_1"/>
    <property type="match status" value="1"/>
</dbReference>
<keyword evidence="5" id="KW-0804">Transcription</keyword>
<reference evidence="7 8" key="1">
    <citation type="submission" date="2016-02" db="EMBL/GenBank/DDBJ databases">
        <title>Draft genome sequence of the strain BR 10247T Bradyrhizobium neotropicale isolated from nodules of Centrolobium paraense.</title>
        <authorList>
            <person name="Simoes-Araujo J.L."/>
            <person name="Barauna A.C."/>
            <person name="Silva K."/>
            <person name="Zilli J.E."/>
        </authorList>
    </citation>
    <scope>NUCLEOTIDE SEQUENCE [LARGE SCALE GENOMIC DNA]</scope>
    <source>
        <strain evidence="7 8">BR 10247</strain>
    </source>
</reference>
<dbReference type="SUPFAM" id="SSF53850">
    <property type="entry name" value="Periplasmic binding protein-like II"/>
    <property type="match status" value="1"/>
</dbReference>
<dbReference type="Gene3D" id="1.10.10.10">
    <property type="entry name" value="Winged helix-like DNA-binding domain superfamily/Winged helix DNA-binding domain"/>
    <property type="match status" value="1"/>
</dbReference>
<keyword evidence="8" id="KW-1185">Reference proteome</keyword>
<comment type="caution">
    <text evidence="7">The sequence shown here is derived from an EMBL/GenBank/DDBJ whole genome shotgun (WGS) entry which is preliminary data.</text>
</comment>
<dbReference type="InterPro" id="IPR036390">
    <property type="entry name" value="WH_DNA-bd_sf"/>
</dbReference>
<dbReference type="InterPro" id="IPR050176">
    <property type="entry name" value="LTTR"/>
</dbReference>
<evidence type="ECO:0000256" key="5">
    <source>
        <dbReference type="ARBA" id="ARBA00023163"/>
    </source>
</evidence>
<dbReference type="AlphaFoldDB" id="A0A176YUL7"/>
<dbReference type="Proteomes" id="UP000077173">
    <property type="component" value="Unassembled WGS sequence"/>
</dbReference>
<dbReference type="GO" id="GO:0003677">
    <property type="term" value="F:DNA binding"/>
    <property type="evidence" value="ECO:0007669"/>
    <property type="project" value="UniProtKB-KW"/>
</dbReference>
<dbReference type="PROSITE" id="PS50931">
    <property type="entry name" value="HTH_LYSR"/>
    <property type="match status" value="1"/>
</dbReference>
<dbReference type="RefSeq" id="WP_063680957.1">
    <property type="nucleotide sequence ID" value="NZ_LSEF01000090.1"/>
</dbReference>
<dbReference type="InterPro" id="IPR000847">
    <property type="entry name" value="LysR_HTH_N"/>
</dbReference>
<evidence type="ECO:0000256" key="2">
    <source>
        <dbReference type="ARBA" id="ARBA00009437"/>
    </source>
</evidence>
<dbReference type="Pfam" id="PF03466">
    <property type="entry name" value="LysR_substrate"/>
    <property type="match status" value="1"/>
</dbReference>
<evidence type="ECO:0000313" key="8">
    <source>
        <dbReference type="Proteomes" id="UP000077173"/>
    </source>
</evidence>
<evidence type="ECO:0000256" key="3">
    <source>
        <dbReference type="ARBA" id="ARBA00023015"/>
    </source>
</evidence>
<sequence length="286" mass="31294">MRLDLDLLHAFVVICDAGSLTAASRRLHRSQSALSEQMHKLEETCGRVLLVRAKAGVSPTPAGERLLAHARQLIGLSEIAYQDVQGVEIAGELRLAITDYFRPAEIVEVLARIRARYPRLRLHVSVRKSALIEEDPEDFDIGISMRLVDGKRQGRAGSDGKILIAREPLIWIAHESFAKAKTARLPLVVLPDTCSMQKAIVRALNRHKVKFDVVLNASGVAGLHMALAAGLGVTCLNASAVPAGAQRYAQEDLPQMGEAEFSILPPRPNEARVVGDVRRLLIEQFA</sequence>
<comment type="function">
    <text evidence="1">NodD regulates the expression of the nodABCFE genes which encode other nodulation proteins. NodD is also a negative regulator of its own expression. Binds flavonoids as inducers.</text>
</comment>
<dbReference type="PRINTS" id="PR00039">
    <property type="entry name" value="HTHLYSR"/>
</dbReference>
<evidence type="ECO:0000256" key="4">
    <source>
        <dbReference type="ARBA" id="ARBA00023125"/>
    </source>
</evidence>
<evidence type="ECO:0000313" key="7">
    <source>
        <dbReference type="EMBL" id="OAF11375.1"/>
    </source>
</evidence>
<dbReference type="Gene3D" id="3.40.190.10">
    <property type="entry name" value="Periplasmic binding protein-like II"/>
    <property type="match status" value="2"/>
</dbReference>
<evidence type="ECO:0000259" key="6">
    <source>
        <dbReference type="PROSITE" id="PS50931"/>
    </source>
</evidence>
<gene>
    <name evidence="7" type="ORF">AXW67_22935</name>
</gene>
<keyword evidence="3" id="KW-0805">Transcription regulation</keyword>
<evidence type="ECO:0000256" key="1">
    <source>
        <dbReference type="ARBA" id="ARBA00003502"/>
    </source>
</evidence>
<name>A0A176YUL7_9BRAD</name>